<evidence type="ECO:0000313" key="2">
    <source>
        <dbReference type="EMBL" id="MEK8132870.1"/>
    </source>
</evidence>
<name>A0ABU9DXM9_9BACL</name>
<proteinExistence type="predicted"/>
<keyword evidence="1" id="KW-0812">Transmembrane</keyword>
<dbReference type="Proteomes" id="UP001469365">
    <property type="component" value="Unassembled WGS sequence"/>
</dbReference>
<sequence>MEGRLSVGLFFGVMLSIPLWLAMIGWMRLVESAFDYLNRLQLL</sequence>
<organism evidence="2 3">
    <name type="scientific">Paenibacillus filicis</name>
    <dbReference type="NCBI Taxonomy" id="669464"/>
    <lineage>
        <taxon>Bacteria</taxon>
        <taxon>Bacillati</taxon>
        <taxon>Bacillota</taxon>
        <taxon>Bacilli</taxon>
        <taxon>Bacillales</taxon>
        <taxon>Paenibacillaceae</taxon>
        <taxon>Paenibacillus</taxon>
    </lineage>
</organism>
<keyword evidence="3" id="KW-1185">Reference proteome</keyword>
<protein>
    <submittedName>
        <fullName evidence="2">Uncharacterized protein</fullName>
    </submittedName>
</protein>
<feature type="transmembrane region" description="Helical" evidence="1">
    <location>
        <begin position="7"/>
        <end position="27"/>
    </location>
</feature>
<dbReference type="RefSeq" id="WP_341419995.1">
    <property type="nucleotide sequence ID" value="NZ_JBBPCC010000037.1"/>
</dbReference>
<gene>
    <name evidence="2" type="ORF">WMW72_33815</name>
</gene>
<evidence type="ECO:0000313" key="3">
    <source>
        <dbReference type="Proteomes" id="UP001469365"/>
    </source>
</evidence>
<evidence type="ECO:0000256" key="1">
    <source>
        <dbReference type="SAM" id="Phobius"/>
    </source>
</evidence>
<dbReference type="EMBL" id="JBBPCC010000037">
    <property type="protein sequence ID" value="MEK8132870.1"/>
    <property type="molecule type" value="Genomic_DNA"/>
</dbReference>
<accession>A0ABU9DXM9</accession>
<keyword evidence="1" id="KW-0472">Membrane</keyword>
<comment type="caution">
    <text evidence="2">The sequence shown here is derived from an EMBL/GenBank/DDBJ whole genome shotgun (WGS) entry which is preliminary data.</text>
</comment>
<keyword evidence="1" id="KW-1133">Transmembrane helix</keyword>
<reference evidence="2 3" key="1">
    <citation type="submission" date="2024-04" db="EMBL/GenBank/DDBJ databases">
        <title>draft genome sequnece of Paenibacillus filicis.</title>
        <authorList>
            <person name="Kim D.-U."/>
        </authorList>
    </citation>
    <scope>NUCLEOTIDE SEQUENCE [LARGE SCALE GENOMIC DNA]</scope>
    <source>
        <strain evidence="2 3">KACC14197</strain>
    </source>
</reference>